<sequence>MRKSERPGRRSGESVNLSDGFRSFTAPAARSFALSLYSFSTKVQPQRRTTKKAFGSAPKAIGEWGECPLRLETCREVKSSSFSTF</sequence>
<comment type="caution">
    <text evidence="2">The sequence shown here is derived from an EMBL/GenBank/DDBJ whole genome shotgun (WGS) entry which is preliminary data.</text>
</comment>
<evidence type="ECO:0000256" key="1">
    <source>
        <dbReference type="SAM" id="MobiDB-lite"/>
    </source>
</evidence>
<feature type="region of interest" description="Disordered" evidence="1">
    <location>
        <begin position="1"/>
        <end position="20"/>
    </location>
</feature>
<dbReference type="AlphaFoldDB" id="A0A927AT93"/>
<dbReference type="RefSeq" id="WP_190888778.1">
    <property type="nucleotide sequence ID" value="NZ_JACWZY010000018.1"/>
</dbReference>
<protein>
    <submittedName>
        <fullName evidence="2">Uncharacterized protein</fullName>
    </submittedName>
</protein>
<evidence type="ECO:0000313" key="3">
    <source>
        <dbReference type="Proteomes" id="UP000598820"/>
    </source>
</evidence>
<dbReference type="Proteomes" id="UP000598820">
    <property type="component" value="Unassembled WGS sequence"/>
</dbReference>
<evidence type="ECO:0000313" key="2">
    <source>
        <dbReference type="EMBL" id="MBD2702930.1"/>
    </source>
</evidence>
<accession>A0A927AT93</accession>
<proteinExistence type="predicted"/>
<dbReference type="EMBL" id="JACWZY010000018">
    <property type="protein sequence ID" value="MBD2702930.1"/>
    <property type="molecule type" value="Genomic_DNA"/>
</dbReference>
<reference evidence="2" key="1">
    <citation type="submission" date="2020-09" db="EMBL/GenBank/DDBJ databases">
        <authorList>
            <person name="Kim M.K."/>
        </authorList>
    </citation>
    <scope>NUCLEOTIDE SEQUENCE</scope>
    <source>
        <strain evidence="2">BT702</strain>
    </source>
</reference>
<name>A0A927AT93_9BACT</name>
<keyword evidence="3" id="KW-1185">Reference proteome</keyword>
<gene>
    <name evidence="2" type="ORF">IC229_19950</name>
</gene>
<organism evidence="2 3">
    <name type="scientific">Spirosoma profusum</name>
    <dbReference type="NCBI Taxonomy" id="2771354"/>
    <lineage>
        <taxon>Bacteria</taxon>
        <taxon>Pseudomonadati</taxon>
        <taxon>Bacteroidota</taxon>
        <taxon>Cytophagia</taxon>
        <taxon>Cytophagales</taxon>
        <taxon>Cytophagaceae</taxon>
        <taxon>Spirosoma</taxon>
    </lineage>
</organism>
<feature type="compositionally biased region" description="Basic and acidic residues" evidence="1">
    <location>
        <begin position="1"/>
        <end position="12"/>
    </location>
</feature>